<evidence type="ECO:0000256" key="1">
    <source>
        <dbReference type="SAM" id="Phobius"/>
    </source>
</evidence>
<dbReference type="Proteomes" id="UP000475862">
    <property type="component" value="Unassembled WGS sequence"/>
</dbReference>
<evidence type="ECO:0000313" key="3">
    <source>
        <dbReference type="Proteomes" id="UP000475862"/>
    </source>
</evidence>
<feature type="transmembrane region" description="Helical" evidence="1">
    <location>
        <begin position="30"/>
        <end position="59"/>
    </location>
</feature>
<dbReference type="AlphaFoldDB" id="A0A6G0U8F9"/>
<name>A0A6G0U8F9_APHGL</name>
<dbReference type="EMBL" id="VYZN01000001">
    <property type="protein sequence ID" value="KAE9545233.1"/>
    <property type="molecule type" value="Genomic_DNA"/>
</dbReference>
<keyword evidence="3" id="KW-1185">Reference proteome</keyword>
<organism evidence="2 3">
    <name type="scientific">Aphis glycines</name>
    <name type="common">Soybean aphid</name>
    <dbReference type="NCBI Taxonomy" id="307491"/>
    <lineage>
        <taxon>Eukaryota</taxon>
        <taxon>Metazoa</taxon>
        <taxon>Ecdysozoa</taxon>
        <taxon>Arthropoda</taxon>
        <taxon>Hexapoda</taxon>
        <taxon>Insecta</taxon>
        <taxon>Pterygota</taxon>
        <taxon>Neoptera</taxon>
        <taxon>Paraneoptera</taxon>
        <taxon>Hemiptera</taxon>
        <taxon>Sternorrhyncha</taxon>
        <taxon>Aphidomorpha</taxon>
        <taxon>Aphidoidea</taxon>
        <taxon>Aphididae</taxon>
        <taxon>Aphidini</taxon>
        <taxon>Aphis</taxon>
        <taxon>Aphis</taxon>
    </lineage>
</organism>
<evidence type="ECO:0000313" key="2">
    <source>
        <dbReference type="EMBL" id="KAE9545233.1"/>
    </source>
</evidence>
<sequence length="421" mass="49017">MVLIIYTYIFYKGNKYNKSVVNRTSVSNKLAVVCLYTIMTRNISLFILLVMNMAIIIILDQPNMDNSPMYTGSVSKDQPLAVTASKALTGPVNGNRGPTLPQVKDIIRLLPVPRYTHQKPSSFPSCPLFSLLKSNPLSTVPANSTIWLPKHRVFPTLELTLHLFNATPKYSCIPKITFAFTIFPISTSKSEVLEAFTKRTAIDVGNIINPKRHSSLQLLERYRHRCNFSFVQHMHNSSLHLEDYRGNILCSIRVYIPLIVFAEFLHSQLQCTALSDHDQLQGSRNRKTKNLKLKYRYINDTFLYKRQFIRFNRKNPSFNFNLVLDFLEDNFFYIHINVQLKAPEYWKMFLVYNLTTRRLLLKKLYCIVPLKFLTHCMSLSRFFNVMCRNDYCFFFLSKGHQMVPNTMEVPIVTVIKFTKIE</sequence>
<comment type="caution">
    <text evidence="2">The sequence shown here is derived from an EMBL/GenBank/DDBJ whole genome shotgun (WGS) entry which is preliminary data.</text>
</comment>
<keyword evidence="1" id="KW-1133">Transmembrane helix</keyword>
<keyword evidence="1" id="KW-0472">Membrane</keyword>
<accession>A0A6G0U8F9</accession>
<gene>
    <name evidence="2" type="ORF">AGLY_000776</name>
</gene>
<keyword evidence="1" id="KW-0812">Transmembrane</keyword>
<reference evidence="2 3" key="1">
    <citation type="submission" date="2019-08" db="EMBL/GenBank/DDBJ databases">
        <title>The genome of the soybean aphid Biotype 1, its phylome, world population structure and adaptation to the North American continent.</title>
        <authorList>
            <person name="Giordano R."/>
            <person name="Donthu R.K."/>
            <person name="Hernandez A.G."/>
            <person name="Wright C.L."/>
            <person name="Zimin A.V."/>
        </authorList>
    </citation>
    <scope>NUCLEOTIDE SEQUENCE [LARGE SCALE GENOMIC DNA]</scope>
    <source>
        <tissue evidence="2">Whole aphids</tissue>
    </source>
</reference>
<protein>
    <submittedName>
        <fullName evidence="2">Uncharacterized protein</fullName>
    </submittedName>
</protein>
<proteinExistence type="predicted"/>